<dbReference type="AlphaFoldDB" id="A0A8K0MEX8"/>
<dbReference type="Proteomes" id="UP000796880">
    <property type="component" value="Unassembled WGS sequence"/>
</dbReference>
<keyword evidence="2" id="KW-1185">Reference proteome</keyword>
<name>A0A8K0MEX8_9ROSA</name>
<protein>
    <submittedName>
        <fullName evidence="1">Uncharacterized protein</fullName>
    </submittedName>
</protein>
<gene>
    <name evidence="1" type="ORF">FNV43_RR13273</name>
</gene>
<evidence type="ECO:0000313" key="1">
    <source>
        <dbReference type="EMBL" id="KAF3443585.1"/>
    </source>
</evidence>
<dbReference type="EMBL" id="VOIH02000006">
    <property type="protein sequence ID" value="KAF3443585.1"/>
    <property type="molecule type" value="Genomic_DNA"/>
</dbReference>
<sequence>MRLDPARLGDALSYHFGGSDFDHLGSPKVCFVDNRPGMPIIELLRNAEIYTTYTSVATVDSMASGTFRRVPCLPHRSGIGRWRFDGCRMREFGQISGHSSEISIFTFLRPAAFTLLICSKTFIPPGFDFRGRLLRYSYR</sequence>
<evidence type="ECO:0000313" key="2">
    <source>
        <dbReference type="Proteomes" id="UP000796880"/>
    </source>
</evidence>
<reference evidence="1" key="1">
    <citation type="submission" date="2020-03" db="EMBL/GenBank/DDBJ databases">
        <title>A high-quality chromosome-level genome assembly of a woody plant with both climbing and erect habits, Rhamnella rubrinervis.</title>
        <authorList>
            <person name="Lu Z."/>
            <person name="Yang Y."/>
            <person name="Zhu X."/>
            <person name="Sun Y."/>
        </authorList>
    </citation>
    <scope>NUCLEOTIDE SEQUENCE</scope>
    <source>
        <strain evidence="1">BYM</strain>
        <tissue evidence="1">Leaf</tissue>
    </source>
</reference>
<accession>A0A8K0MEX8</accession>
<proteinExistence type="predicted"/>
<organism evidence="1 2">
    <name type="scientific">Rhamnella rubrinervis</name>
    <dbReference type="NCBI Taxonomy" id="2594499"/>
    <lineage>
        <taxon>Eukaryota</taxon>
        <taxon>Viridiplantae</taxon>
        <taxon>Streptophyta</taxon>
        <taxon>Embryophyta</taxon>
        <taxon>Tracheophyta</taxon>
        <taxon>Spermatophyta</taxon>
        <taxon>Magnoliopsida</taxon>
        <taxon>eudicotyledons</taxon>
        <taxon>Gunneridae</taxon>
        <taxon>Pentapetalae</taxon>
        <taxon>rosids</taxon>
        <taxon>fabids</taxon>
        <taxon>Rosales</taxon>
        <taxon>Rhamnaceae</taxon>
        <taxon>rhamnoid group</taxon>
        <taxon>Rhamneae</taxon>
        <taxon>Rhamnella</taxon>
    </lineage>
</organism>
<comment type="caution">
    <text evidence="1">The sequence shown here is derived from an EMBL/GenBank/DDBJ whole genome shotgun (WGS) entry which is preliminary data.</text>
</comment>